<dbReference type="SUPFAM" id="SSF56801">
    <property type="entry name" value="Acetyl-CoA synthetase-like"/>
    <property type="match status" value="1"/>
</dbReference>
<evidence type="ECO:0000313" key="3">
    <source>
        <dbReference type="EMBL" id="MBB4616311.1"/>
    </source>
</evidence>
<dbReference type="InterPro" id="IPR020845">
    <property type="entry name" value="AMP-binding_CS"/>
</dbReference>
<dbReference type="Proteomes" id="UP000574769">
    <property type="component" value="Unassembled WGS sequence"/>
</dbReference>
<dbReference type="InterPro" id="IPR042099">
    <property type="entry name" value="ANL_N_sf"/>
</dbReference>
<feature type="domain" description="AMP-dependent synthetase/ligase" evidence="1">
    <location>
        <begin position="27"/>
        <end position="367"/>
    </location>
</feature>
<comment type="caution">
    <text evidence="3">The sequence shown here is derived from an EMBL/GenBank/DDBJ whole genome shotgun (WGS) entry which is preliminary data.</text>
</comment>
<dbReference type="PANTHER" id="PTHR43767">
    <property type="entry name" value="LONG-CHAIN-FATTY-ACID--COA LIGASE"/>
    <property type="match status" value="1"/>
</dbReference>
<sequence>MKERDVIGAEELLSRKFATMSDMIAVHATSDPDRRALVHDDDQLTYAELDARLDRIASRLQAAGVQPGDSIAIVGGMTIPATCIYLGAQRAGAVPVPLAPSSTALQLAAMIADCDAKIVFVDAAAAIDPPELDIDVVALNDLDAWLAPVGAKPEPWSAVPDAPFHIIYSSGTTGTPKGIVHTHGVRWTQALAWKAVGFAEATMMVATPLYSNTTLTTLIPTLIFGGTAILLGKFDAHRFLEVAERERATHTMLVPVQYQRIMAVPDFDRFDLSSFRIKFATSAPFAADLKADVVRRWPGQLVEIYGMTEGGGTCLLYANMHPAKLHTVGQPAIGSDIRLIDDAGREVPHGEVGEIVGRSTFMMKGYHGRDKATDEAAWHDAEGNRYIRHGDIGRFDDDGFLTLLGRSKDMIISGGFNIYPPDLEAVLLAHPAVSDAAVIGIPSETWGETPYAFYVSSDPAIAPADIMAWANARLGKTQRLGGAEAIDELPRSTIGKVLKRELRNRIAA</sequence>
<evidence type="ECO:0000259" key="1">
    <source>
        <dbReference type="Pfam" id="PF00501"/>
    </source>
</evidence>
<name>A0A7W7AG20_9SPHN</name>
<dbReference type="AlphaFoldDB" id="A0A7W7AG20"/>
<dbReference type="GO" id="GO:0016878">
    <property type="term" value="F:acid-thiol ligase activity"/>
    <property type="evidence" value="ECO:0007669"/>
    <property type="project" value="UniProtKB-ARBA"/>
</dbReference>
<reference evidence="3 4" key="1">
    <citation type="submission" date="2020-08" db="EMBL/GenBank/DDBJ databases">
        <title>Genomic Encyclopedia of Type Strains, Phase IV (KMG-IV): sequencing the most valuable type-strain genomes for metagenomic binning, comparative biology and taxonomic classification.</title>
        <authorList>
            <person name="Goeker M."/>
        </authorList>
    </citation>
    <scope>NUCLEOTIDE SEQUENCE [LARGE SCALE GENOMIC DNA]</scope>
    <source>
        <strain evidence="3 4">DSM 15867</strain>
    </source>
</reference>
<evidence type="ECO:0000313" key="4">
    <source>
        <dbReference type="Proteomes" id="UP000574769"/>
    </source>
</evidence>
<dbReference type="Pfam" id="PF13193">
    <property type="entry name" value="AMP-binding_C"/>
    <property type="match status" value="1"/>
</dbReference>
<feature type="domain" description="AMP-binding enzyme C-terminal" evidence="2">
    <location>
        <begin position="423"/>
        <end position="496"/>
    </location>
</feature>
<dbReference type="InterPro" id="IPR045851">
    <property type="entry name" value="AMP-bd_C_sf"/>
</dbReference>
<dbReference type="Gene3D" id="3.30.300.30">
    <property type="match status" value="1"/>
</dbReference>
<proteinExistence type="predicted"/>
<dbReference type="RefSeq" id="WP_343058894.1">
    <property type="nucleotide sequence ID" value="NZ_JACHNY010000001.1"/>
</dbReference>
<dbReference type="EMBL" id="JACHNY010000001">
    <property type="protein sequence ID" value="MBB4616311.1"/>
    <property type="molecule type" value="Genomic_DNA"/>
</dbReference>
<protein>
    <submittedName>
        <fullName evidence="3">Acyl-CoA synthetase (AMP-forming)/AMP-acid ligase II</fullName>
    </submittedName>
</protein>
<keyword evidence="4" id="KW-1185">Reference proteome</keyword>
<dbReference type="Gene3D" id="3.40.50.12780">
    <property type="entry name" value="N-terminal domain of ligase-like"/>
    <property type="match status" value="1"/>
</dbReference>
<keyword evidence="3" id="KW-0436">Ligase</keyword>
<dbReference type="PANTHER" id="PTHR43767:SF1">
    <property type="entry name" value="NONRIBOSOMAL PEPTIDE SYNTHASE PES1 (EUROFUNG)-RELATED"/>
    <property type="match status" value="1"/>
</dbReference>
<dbReference type="InterPro" id="IPR000873">
    <property type="entry name" value="AMP-dep_synth/lig_dom"/>
</dbReference>
<dbReference type="InterPro" id="IPR025110">
    <property type="entry name" value="AMP-bd_C"/>
</dbReference>
<evidence type="ECO:0000259" key="2">
    <source>
        <dbReference type="Pfam" id="PF13193"/>
    </source>
</evidence>
<dbReference type="PROSITE" id="PS00455">
    <property type="entry name" value="AMP_BINDING"/>
    <property type="match status" value="1"/>
</dbReference>
<accession>A0A7W7AG20</accession>
<organism evidence="3 4">
    <name type="scientific">Sphingomonas abaci</name>
    <dbReference type="NCBI Taxonomy" id="237611"/>
    <lineage>
        <taxon>Bacteria</taxon>
        <taxon>Pseudomonadati</taxon>
        <taxon>Pseudomonadota</taxon>
        <taxon>Alphaproteobacteria</taxon>
        <taxon>Sphingomonadales</taxon>
        <taxon>Sphingomonadaceae</taxon>
        <taxon>Sphingomonas</taxon>
    </lineage>
</organism>
<dbReference type="Pfam" id="PF00501">
    <property type="entry name" value="AMP-binding"/>
    <property type="match status" value="1"/>
</dbReference>
<dbReference type="InterPro" id="IPR050237">
    <property type="entry name" value="ATP-dep_AMP-bd_enzyme"/>
</dbReference>
<gene>
    <name evidence="3" type="ORF">GGQ96_000417</name>
</gene>